<evidence type="ECO:0000313" key="11">
    <source>
        <dbReference type="Proteomes" id="UP000279029"/>
    </source>
</evidence>
<sequence length="235" mass="26290">MDGLIVSKNTSKVGETVIKVLIADDQELIRHSLEIILKNISDIQVIDSVGDGKSVIRSIRKEKPDVILMDIRMPEMDGVQCTKIIKESYPNIKIIILTSFDDDDYILSALRDGASGYLLKGITIEELVDAIHKVHSGSAMINPNIAQKFIELYSEMAKNNQLVQVDKKAIHDVTEYEWNVIKHVAKGLSNKEIASKLKLSEGTVRNYLSNALYKLNLRDRTQLALWAVQTGKSEG</sequence>
<dbReference type="Pfam" id="PF00072">
    <property type="entry name" value="Response_reg"/>
    <property type="match status" value="1"/>
</dbReference>
<dbReference type="AlphaFoldDB" id="A0A3P7S2L5"/>
<proteinExistence type="predicted"/>
<evidence type="ECO:0000256" key="2">
    <source>
        <dbReference type="ARBA" id="ARBA00022553"/>
    </source>
</evidence>
<dbReference type="InterPro" id="IPR039420">
    <property type="entry name" value="WalR-like"/>
</dbReference>
<comment type="function">
    <text evidence="6">May play the central regulatory role in sporulation. It may be an element of the effector pathway responsible for the activation of sporulation genes in response to nutritional stress. Spo0A may act in concert with spo0H (a sigma factor) to control the expression of some genes that are critical to the sporulation process.</text>
</comment>
<dbReference type="Gene3D" id="3.40.50.2300">
    <property type="match status" value="1"/>
</dbReference>
<dbReference type="SUPFAM" id="SSF52172">
    <property type="entry name" value="CheY-like"/>
    <property type="match status" value="1"/>
</dbReference>
<keyword evidence="11" id="KW-1185">Reference proteome</keyword>
<dbReference type="PROSITE" id="PS00622">
    <property type="entry name" value="HTH_LUXR_1"/>
    <property type="match status" value="1"/>
</dbReference>
<feature type="domain" description="HTH luxR-type" evidence="8">
    <location>
        <begin position="166"/>
        <end position="231"/>
    </location>
</feature>
<dbReference type="SMART" id="SM00421">
    <property type="entry name" value="HTH_LUXR"/>
    <property type="match status" value="1"/>
</dbReference>
<evidence type="ECO:0000313" key="10">
    <source>
        <dbReference type="EMBL" id="VDN48882.1"/>
    </source>
</evidence>
<keyword evidence="5" id="KW-0804">Transcription</keyword>
<evidence type="ECO:0000256" key="6">
    <source>
        <dbReference type="ARBA" id="ARBA00024867"/>
    </source>
</evidence>
<evidence type="ECO:0000256" key="1">
    <source>
        <dbReference type="ARBA" id="ARBA00018672"/>
    </source>
</evidence>
<keyword evidence="3" id="KW-0805">Transcription regulation</keyword>
<reference evidence="10 11" key="1">
    <citation type="submission" date="2018-09" db="EMBL/GenBank/DDBJ databases">
        <authorList>
            <person name="Postec A."/>
        </authorList>
    </citation>
    <scope>NUCLEOTIDE SEQUENCE [LARGE SCALE GENOMIC DNA]</scope>
    <source>
        <strain evidence="10">70B-A</strain>
    </source>
</reference>
<dbReference type="InterPro" id="IPR001789">
    <property type="entry name" value="Sig_transdc_resp-reg_receiver"/>
</dbReference>
<dbReference type="InterPro" id="IPR000792">
    <property type="entry name" value="Tscrpt_reg_LuxR_C"/>
</dbReference>
<dbReference type="GO" id="GO:0000160">
    <property type="term" value="P:phosphorelay signal transduction system"/>
    <property type="evidence" value="ECO:0007669"/>
    <property type="project" value="InterPro"/>
</dbReference>
<dbReference type="Proteomes" id="UP000279029">
    <property type="component" value="Chromosome"/>
</dbReference>
<keyword evidence="4 10" id="KW-0238">DNA-binding</keyword>
<feature type="domain" description="Response regulatory" evidence="9">
    <location>
        <begin position="19"/>
        <end position="135"/>
    </location>
</feature>
<dbReference type="CDD" id="cd06170">
    <property type="entry name" value="LuxR_C_like"/>
    <property type="match status" value="1"/>
</dbReference>
<dbReference type="InterPro" id="IPR016032">
    <property type="entry name" value="Sig_transdc_resp-reg_C-effctor"/>
</dbReference>
<evidence type="ECO:0000259" key="9">
    <source>
        <dbReference type="PROSITE" id="PS50110"/>
    </source>
</evidence>
<evidence type="ECO:0000256" key="4">
    <source>
        <dbReference type="ARBA" id="ARBA00023125"/>
    </source>
</evidence>
<dbReference type="EMBL" id="LR130778">
    <property type="protein sequence ID" value="VDN48882.1"/>
    <property type="molecule type" value="Genomic_DNA"/>
</dbReference>
<dbReference type="PRINTS" id="PR00038">
    <property type="entry name" value="HTHLUXR"/>
</dbReference>
<gene>
    <name evidence="10" type="ORF">PATL70BA_2971</name>
</gene>
<name>A0A3P7S2L5_9FIRM</name>
<dbReference type="CDD" id="cd17535">
    <property type="entry name" value="REC_NarL-like"/>
    <property type="match status" value="1"/>
</dbReference>
<dbReference type="InterPro" id="IPR011006">
    <property type="entry name" value="CheY-like_superfamily"/>
</dbReference>
<protein>
    <recommendedName>
        <fullName evidence="1">Stage 0 sporulation protein A homolog</fullName>
    </recommendedName>
</protein>
<keyword evidence="2 7" id="KW-0597">Phosphoprotein</keyword>
<organism evidence="10 11">
    <name type="scientific">Petrocella atlantisensis</name>
    <dbReference type="NCBI Taxonomy" id="2173034"/>
    <lineage>
        <taxon>Bacteria</taxon>
        <taxon>Bacillati</taxon>
        <taxon>Bacillota</taxon>
        <taxon>Clostridia</taxon>
        <taxon>Lachnospirales</taxon>
        <taxon>Vallitaleaceae</taxon>
        <taxon>Petrocella</taxon>
    </lineage>
</organism>
<evidence type="ECO:0000259" key="8">
    <source>
        <dbReference type="PROSITE" id="PS50043"/>
    </source>
</evidence>
<dbReference type="GO" id="GO:0006355">
    <property type="term" value="P:regulation of DNA-templated transcription"/>
    <property type="evidence" value="ECO:0007669"/>
    <property type="project" value="InterPro"/>
</dbReference>
<dbReference type="PROSITE" id="PS50043">
    <property type="entry name" value="HTH_LUXR_2"/>
    <property type="match status" value="1"/>
</dbReference>
<dbReference type="SUPFAM" id="SSF46894">
    <property type="entry name" value="C-terminal effector domain of the bipartite response regulators"/>
    <property type="match status" value="1"/>
</dbReference>
<dbReference type="InterPro" id="IPR058245">
    <property type="entry name" value="NreC/VraR/RcsB-like_REC"/>
</dbReference>
<dbReference type="PANTHER" id="PTHR43214:SF40">
    <property type="entry name" value="TRANSCRIPTIONAL REGULATORY PROTEIN LNRK"/>
    <property type="match status" value="1"/>
</dbReference>
<dbReference type="GO" id="GO:0003677">
    <property type="term" value="F:DNA binding"/>
    <property type="evidence" value="ECO:0007669"/>
    <property type="project" value="UniProtKB-KW"/>
</dbReference>
<evidence type="ECO:0000256" key="7">
    <source>
        <dbReference type="PROSITE-ProRule" id="PRU00169"/>
    </source>
</evidence>
<dbReference type="PANTHER" id="PTHR43214">
    <property type="entry name" value="TWO-COMPONENT RESPONSE REGULATOR"/>
    <property type="match status" value="1"/>
</dbReference>
<evidence type="ECO:0000256" key="3">
    <source>
        <dbReference type="ARBA" id="ARBA00023015"/>
    </source>
</evidence>
<dbReference type="SMART" id="SM00448">
    <property type="entry name" value="REC"/>
    <property type="match status" value="1"/>
</dbReference>
<feature type="modified residue" description="4-aspartylphosphate" evidence="7">
    <location>
        <position position="70"/>
    </location>
</feature>
<accession>A0A3P7S2L5</accession>
<dbReference type="KEGG" id="cbar:PATL70BA_2971"/>
<dbReference type="PROSITE" id="PS50110">
    <property type="entry name" value="RESPONSE_REGULATORY"/>
    <property type="match status" value="1"/>
</dbReference>
<evidence type="ECO:0000256" key="5">
    <source>
        <dbReference type="ARBA" id="ARBA00023163"/>
    </source>
</evidence>
<dbReference type="Pfam" id="PF00196">
    <property type="entry name" value="GerE"/>
    <property type="match status" value="1"/>
</dbReference>